<dbReference type="FunCoup" id="A0A6I9VIR6">
    <property type="interactions" value="84"/>
</dbReference>
<feature type="transmembrane region" description="Helical" evidence="1">
    <location>
        <begin position="6"/>
        <end position="29"/>
    </location>
</feature>
<proteinExistence type="predicted"/>
<evidence type="ECO:0000313" key="2">
    <source>
        <dbReference type="Proteomes" id="UP001652620"/>
    </source>
</evidence>
<evidence type="ECO:0000313" key="3">
    <source>
        <dbReference type="RefSeq" id="XP_011203426.2"/>
    </source>
</evidence>
<dbReference type="SMR" id="A0A6I9VIR6"/>
<keyword evidence="1" id="KW-0472">Membrane</keyword>
<keyword evidence="1" id="KW-1133">Transmembrane helix</keyword>
<dbReference type="InParanoid" id="A0A6I9VIR6"/>
<gene>
    <name evidence="3" type="primary">LOC105226298</name>
</gene>
<dbReference type="RefSeq" id="XP_011203426.2">
    <property type="nucleotide sequence ID" value="XM_011205124.3"/>
</dbReference>
<dbReference type="Pfam" id="PF15932">
    <property type="entry name" value="DUF4748"/>
    <property type="match status" value="1"/>
</dbReference>
<dbReference type="Proteomes" id="UP001652620">
    <property type="component" value="Chromosome 3"/>
</dbReference>
<keyword evidence="2" id="KW-1185">Reference proteome</keyword>
<sequence length="66" mass="7458">MRVMSLGSFGKIAICWSVITVAGVSGFILSKNSVDHRRYQDMQIRERMRKSNTGEYEPVGERSFSG</sequence>
<dbReference type="InterPro" id="IPR031833">
    <property type="entry name" value="DUF4748"/>
</dbReference>
<organism evidence="2 3">
    <name type="scientific">Bactrocera dorsalis</name>
    <name type="common">Oriental fruit fly</name>
    <name type="synonym">Dacus dorsalis</name>
    <dbReference type="NCBI Taxonomy" id="27457"/>
    <lineage>
        <taxon>Eukaryota</taxon>
        <taxon>Metazoa</taxon>
        <taxon>Ecdysozoa</taxon>
        <taxon>Arthropoda</taxon>
        <taxon>Hexapoda</taxon>
        <taxon>Insecta</taxon>
        <taxon>Pterygota</taxon>
        <taxon>Neoptera</taxon>
        <taxon>Endopterygota</taxon>
        <taxon>Diptera</taxon>
        <taxon>Brachycera</taxon>
        <taxon>Muscomorpha</taxon>
        <taxon>Tephritoidea</taxon>
        <taxon>Tephritidae</taxon>
        <taxon>Bactrocera</taxon>
        <taxon>Bactrocera</taxon>
    </lineage>
</organism>
<dbReference type="AlphaFoldDB" id="A0A6I9VIR6"/>
<dbReference type="OMA" id="RYESMRV"/>
<dbReference type="GeneID" id="105226298"/>
<evidence type="ECO:0000256" key="1">
    <source>
        <dbReference type="SAM" id="Phobius"/>
    </source>
</evidence>
<protein>
    <submittedName>
        <fullName evidence="3">Uncharacterized protein LOC105226298</fullName>
    </submittedName>
</protein>
<dbReference type="KEGG" id="bdr:105226298"/>
<name>A0A6I9VIR6_BACDO</name>
<reference evidence="3" key="1">
    <citation type="submission" date="2025-08" db="UniProtKB">
        <authorList>
            <consortium name="RefSeq"/>
        </authorList>
    </citation>
    <scope>IDENTIFICATION</scope>
    <source>
        <tissue evidence="3">Adult</tissue>
    </source>
</reference>
<keyword evidence="1" id="KW-0812">Transmembrane</keyword>
<dbReference type="OrthoDB" id="6706212at2759"/>
<accession>A0A6I9VIR6</accession>